<keyword evidence="2" id="KW-1133">Transmembrane helix</keyword>
<keyword evidence="2" id="KW-0812">Transmembrane</keyword>
<evidence type="ECO:0000256" key="2">
    <source>
        <dbReference type="SAM" id="Phobius"/>
    </source>
</evidence>
<feature type="transmembrane region" description="Helical" evidence="2">
    <location>
        <begin position="61"/>
        <end position="80"/>
    </location>
</feature>
<evidence type="ECO:0000259" key="3">
    <source>
        <dbReference type="Pfam" id="PF20151"/>
    </source>
</evidence>
<dbReference type="Pfam" id="PF20151">
    <property type="entry name" value="DUF6533"/>
    <property type="match status" value="1"/>
</dbReference>
<feature type="transmembrane region" description="Helical" evidence="2">
    <location>
        <begin position="166"/>
        <end position="189"/>
    </location>
</feature>
<dbReference type="Proteomes" id="UP000298390">
    <property type="component" value="Unassembled WGS sequence"/>
</dbReference>
<sequence>MSGGDALLEAEFEAGLLQSTYITGYCSTAYTAVLIYDYFLTLPDEISLFWNAPSKAPSGTILFALNRFVALGLIITSHVASDPVTYTFAGGIGHSCACSHSTELVSICAYILASRSPACYELLLLLSRSCSLASDLIVLIVTLYYVWPRSSAARSLLSKGSISHALLKNGISYFAVLGLINALEIILYLTTDENFVNVFLSPASTLVVARFLLEIRAAVYRPNSALGTETLGTDTELTSTDGGAESRMWQSLEFAKKLESAENPEDTFASTEDDEAEYEMGSRQGRV</sequence>
<dbReference type="EMBL" id="SEKV01000175">
    <property type="protein sequence ID" value="TFY62227.1"/>
    <property type="molecule type" value="Genomic_DNA"/>
</dbReference>
<reference evidence="4 5" key="1">
    <citation type="submission" date="2019-01" db="EMBL/GenBank/DDBJ databases">
        <title>Genome sequencing of the rare red list fungi Fomitopsis rosea.</title>
        <authorList>
            <person name="Buettner E."/>
            <person name="Kellner H."/>
        </authorList>
    </citation>
    <scope>NUCLEOTIDE SEQUENCE [LARGE SCALE GENOMIC DNA]</scope>
    <source>
        <strain evidence="4 5">DSM 105464</strain>
    </source>
</reference>
<feature type="transmembrane region" description="Helical" evidence="2">
    <location>
        <begin position="122"/>
        <end position="146"/>
    </location>
</feature>
<evidence type="ECO:0000313" key="4">
    <source>
        <dbReference type="EMBL" id="TFY62227.1"/>
    </source>
</evidence>
<feature type="region of interest" description="Disordered" evidence="1">
    <location>
        <begin position="259"/>
        <end position="287"/>
    </location>
</feature>
<feature type="transmembrane region" description="Helical" evidence="2">
    <location>
        <begin position="195"/>
        <end position="213"/>
    </location>
</feature>
<gene>
    <name evidence="4" type="ORF">EVJ58_g3998</name>
</gene>
<name>A0A4Y9YKT0_9APHY</name>
<evidence type="ECO:0000256" key="1">
    <source>
        <dbReference type="SAM" id="MobiDB-lite"/>
    </source>
</evidence>
<organism evidence="4 5">
    <name type="scientific">Rhodofomes roseus</name>
    <dbReference type="NCBI Taxonomy" id="34475"/>
    <lineage>
        <taxon>Eukaryota</taxon>
        <taxon>Fungi</taxon>
        <taxon>Dikarya</taxon>
        <taxon>Basidiomycota</taxon>
        <taxon>Agaricomycotina</taxon>
        <taxon>Agaricomycetes</taxon>
        <taxon>Polyporales</taxon>
        <taxon>Rhodofomes</taxon>
    </lineage>
</organism>
<proteinExistence type="predicted"/>
<feature type="transmembrane region" description="Helical" evidence="2">
    <location>
        <begin position="20"/>
        <end position="40"/>
    </location>
</feature>
<protein>
    <recommendedName>
        <fullName evidence="3">DUF6533 domain-containing protein</fullName>
    </recommendedName>
</protein>
<keyword evidence="2" id="KW-0472">Membrane</keyword>
<dbReference type="AlphaFoldDB" id="A0A4Y9YKT0"/>
<accession>A0A4Y9YKT0</accession>
<comment type="caution">
    <text evidence="4">The sequence shown here is derived from an EMBL/GenBank/DDBJ whole genome shotgun (WGS) entry which is preliminary data.</text>
</comment>
<dbReference type="InterPro" id="IPR045340">
    <property type="entry name" value="DUF6533"/>
</dbReference>
<feature type="domain" description="DUF6533" evidence="3">
    <location>
        <begin position="25"/>
        <end position="71"/>
    </location>
</feature>
<evidence type="ECO:0000313" key="5">
    <source>
        <dbReference type="Proteomes" id="UP000298390"/>
    </source>
</evidence>